<evidence type="ECO:0000256" key="2">
    <source>
        <dbReference type="ARBA" id="ARBA00009773"/>
    </source>
</evidence>
<evidence type="ECO:0000256" key="3">
    <source>
        <dbReference type="ARBA" id="ARBA00022692"/>
    </source>
</evidence>
<feature type="transmembrane region" description="Helical" evidence="6">
    <location>
        <begin position="162"/>
        <end position="183"/>
    </location>
</feature>
<feature type="transmembrane region" description="Helical" evidence="6">
    <location>
        <begin position="38"/>
        <end position="56"/>
    </location>
</feature>
<evidence type="ECO:0000256" key="6">
    <source>
        <dbReference type="SAM" id="Phobius"/>
    </source>
</evidence>
<gene>
    <name evidence="7" type="ORF">ASZ90_000268</name>
</gene>
<dbReference type="AlphaFoldDB" id="A0A0W8G9L7"/>
<comment type="caution">
    <text evidence="7">The sequence shown here is derived from an EMBL/GenBank/DDBJ whole genome shotgun (WGS) entry which is preliminary data.</text>
</comment>
<protein>
    <submittedName>
        <fullName evidence="7">Putative permease</fullName>
    </submittedName>
</protein>
<dbReference type="Pfam" id="PF01594">
    <property type="entry name" value="AI-2E_transport"/>
    <property type="match status" value="1"/>
</dbReference>
<keyword evidence="5 6" id="KW-0472">Membrane</keyword>
<evidence type="ECO:0000256" key="1">
    <source>
        <dbReference type="ARBA" id="ARBA00004141"/>
    </source>
</evidence>
<proteinExistence type="inferred from homology"/>
<name>A0A0W8G9L7_9ZZZZ</name>
<feature type="transmembrane region" description="Helical" evidence="6">
    <location>
        <begin position="325"/>
        <end position="350"/>
    </location>
</feature>
<feature type="transmembrane region" description="Helical" evidence="6">
    <location>
        <begin position="282"/>
        <end position="305"/>
    </location>
</feature>
<keyword evidence="4 6" id="KW-1133">Transmembrane helix</keyword>
<dbReference type="InterPro" id="IPR002549">
    <property type="entry name" value="AI-2E-like"/>
</dbReference>
<evidence type="ECO:0000256" key="4">
    <source>
        <dbReference type="ARBA" id="ARBA00022989"/>
    </source>
</evidence>
<dbReference type="EMBL" id="LNQE01000030">
    <property type="protein sequence ID" value="KUG29829.1"/>
    <property type="molecule type" value="Genomic_DNA"/>
</dbReference>
<accession>A0A0W8G9L7</accession>
<dbReference type="PANTHER" id="PTHR21716">
    <property type="entry name" value="TRANSMEMBRANE PROTEIN"/>
    <property type="match status" value="1"/>
</dbReference>
<sequence length="362" mass="39744">MNPAMDTSPRRFSTLFFMAALACSLFLAYIVLRPFVHLIVLGAVLATLCHPVFRFLRNKLGGRGGPAALITVAMVVFLIIVPLLVLTGALLNQGMQTLTSVQAWLGENDLESLLSQEHLAPYLDWIKTHLPVLDPSKLDLQGDLIALSKQSGQVILDAGTTLLGNALGLTINFCILVFILFFLMRDGETMLARIKYLLPLREEQENRIIRQFGDISRSVVMGSFLIAVCQGLAGSLGLYIVGIPPLFWGFMMGFTSLVPVIGTAIIWIPAAIYLSLSGDWQWGLFLAAWGVIIVSGIDSILRPLLLKGRSNMSMFYVFLSILGGIKYFGALGLLYGPLIVSLAMVMLSIYSEAYREHLDSQE</sequence>
<feature type="transmembrane region" description="Helical" evidence="6">
    <location>
        <begin position="219"/>
        <end position="241"/>
    </location>
</feature>
<comment type="subcellular location">
    <subcellularLocation>
        <location evidence="1">Membrane</location>
        <topology evidence="1">Multi-pass membrane protein</topology>
    </subcellularLocation>
</comment>
<dbReference type="GO" id="GO:0016020">
    <property type="term" value="C:membrane"/>
    <property type="evidence" value="ECO:0007669"/>
    <property type="project" value="UniProtKB-SubCell"/>
</dbReference>
<feature type="transmembrane region" description="Helical" evidence="6">
    <location>
        <begin position="12"/>
        <end position="32"/>
    </location>
</feature>
<reference evidence="7" key="1">
    <citation type="journal article" date="2015" name="Proc. Natl. Acad. Sci. U.S.A.">
        <title>Networks of energetic and metabolic interactions define dynamics in microbial communities.</title>
        <authorList>
            <person name="Embree M."/>
            <person name="Liu J.K."/>
            <person name="Al-Bassam M.M."/>
            <person name="Zengler K."/>
        </authorList>
    </citation>
    <scope>NUCLEOTIDE SEQUENCE</scope>
</reference>
<dbReference type="PANTHER" id="PTHR21716:SF4">
    <property type="entry name" value="TRANSMEMBRANE PROTEIN 245"/>
    <property type="match status" value="1"/>
</dbReference>
<keyword evidence="3 6" id="KW-0812">Transmembrane</keyword>
<evidence type="ECO:0000313" key="7">
    <source>
        <dbReference type="EMBL" id="KUG29829.1"/>
    </source>
</evidence>
<feature type="transmembrane region" description="Helical" evidence="6">
    <location>
        <begin position="68"/>
        <end position="91"/>
    </location>
</feature>
<feature type="transmembrane region" description="Helical" evidence="6">
    <location>
        <begin position="247"/>
        <end position="270"/>
    </location>
</feature>
<organism evidence="7">
    <name type="scientific">hydrocarbon metagenome</name>
    <dbReference type="NCBI Taxonomy" id="938273"/>
    <lineage>
        <taxon>unclassified sequences</taxon>
        <taxon>metagenomes</taxon>
        <taxon>ecological metagenomes</taxon>
    </lineage>
</organism>
<evidence type="ECO:0000256" key="5">
    <source>
        <dbReference type="ARBA" id="ARBA00023136"/>
    </source>
</evidence>
<comment type="similarity">
    <text evidence="2">Belongs to the autoinducer-2 exporter (AI-2E) (TC 2.A.86) family.</text>
</comment>